<evidence type="ECO:0000313" key="1">
    <source>
        <dbReference type="EMBL" id="CKT45895.1"/>
    </source>
</evidence>
<gene>
    <name evidence="1" type="ORF">ERS027659_04437</name>
</gene>
<protein>
    <submittedName>
        <fullName evidence="1">Uncharacterized protein</fullName>
    </submittedName>
</protein>
<organism evidence="1 2">
    <name type="scientific">Mycobacterium tuberculosis</name>
    <dbReference type="NCBI Taxonomy" id="1773"/>
    <lineage>
        <taxon>Bacteria</taxon>
        <taxon>Bacillati</taxon>
        <taxon>Actinomycetota</taxon>
        <taxon>Actinomycetes</taxon>
        <taxon>Mycobacteriales</taxon>
        <taxon>Mycobacteriaceae</taxon>
        <taxon>Mycobacterium</taxon>
        <taxon>Mycobacterium tuberculosis complex</taxon>
    </lineage>
</organism>
<accession>A0A655AQX9</accession>
<name>A0A655AQX9_MYCTX</name>
<proteinExistence type="predicted"/>
<evidence type="ECO:0000313" key="2">
    <source>
        <dbReference type="Proteomes" id="UP000050164"/>
    </source>
</evidence>
<dbReference type="AlphaFoldDB" id="A0A655AQX9"/>
<dbReference type="Proteomes" id="UP000050164">
    <property type="component" value="Unassembled WGS sequence"/>
</dbReference>
<dbReference type="EMBL" id="CNFT01001608">
    <property type="protein sequence ID" value="CKT45895.1"/>
    <property type="molecule type" value="Genomic_DNA"/>
</dbReference>
<reference evidence="1 2" key="1">
    <citation type="submission" date="2015-03" db="EMBL/GenBank/DDBJ databases">
        <authorList>
            <consortium name="Pathogen Informatics"/>
        </authorList>
    </citation>
    <scope>NUCLEOTIDE SEQUENCE [LARGE SCALE GENOMIC DNA]</scope>
    <source>
        <strain evidence="1 2">Bir 185</strain>
    </source>
</reference>
<sequence>MVAGGVLTLGFGGIKLALAALGAEHREFDADLVQRANGLVVTFAQQLDGVGGLGQLGGYRVRRRSCELVGQVDHSLLGRLQYPQVGLGLGGELIVAHGRPLTGQPSHGRTELGAFGGRCVL</sequence>